<evidence type="ECO:0000313" key="2">
    <source>
        <dbReference type="Proteomes" id="UP000505355"/>
    </source>
</evidence>
<keyword evidence="2" id="KW-1185">Reference proteome</keyword>
<gene>
    <name evidence="1" type="ORF">HQ865_11100</name>
</gene>
<dbReference type="KEGG" id="mmab:HQ865_11100"/>
<dbReference type="AlphaFoldDB" id="A0A7D4Q137"/>
<proteinExistence type="predicted"/>
<protein>
    <submittedName>
        <fullName evidence="1">Uncharacterized protein</fullName>
    </submittedName>
</protein>
<dbReference type="Proteomes" id="UP000505355">
    <property type="component" value="Chromosome"/>
</dbReference>
<organism evidence="1 2">
    <name type="scientific">Mucilaginibacter mali</name>
    <dbReference type="NCBI Taxonomy" id="2740462"/>
    <lineage>
        <taxon>Bacteria</taxon>
        <taxon>Pseudomonadati</taxon>
        <taxon>Bacteroidota</taxon>
        <taxon>Sphingobacteriia</taxon>
        <taxon>Sphingobacteriales</taxon>
        <taxon>Sphingobacteriaceae</taxon>
        <taxon>Mucilaginibacter</taxon>
    </lineage>
</organism>
<accession>A0A7D4Q137</accession>
<dbReference type="RefSeq" id="WP_173414973.1">
    <property type="nucleotide sequence ID" value="NZ_CP054139.1"/>
</dbReference>
<reference evidence="1 2" key="1">
    <citation type="submission" date="2020-05" db="EMBL/GenBank/DDBJ databases">
        <title>Mucilaginibacter mali sp. nov.</title>
        <authorList>
            <person name="Kim H.S."/>
            <person name="Lee K.C."/>
            <person name="Suh M.K."/>
            <person name="Kim J.-S."/>
            <person name="Han K.-I."/>
            <person name="Eom M.K."/>
            <person name="Shin Y.K."/>
            <person name="Lee J.-S."/>
        </authorList>
    </citation>
    <scope>NUCLEOTIDE SEQUENCE [LARGE SCALE GENOMIC DNA]</scope>
    <source>
        <strain evidence="1 2">G2-14</strain>
    </source>
</reference>
<sequence>MSIRSSFSLQQQFHLLINMQGNDHHMAVLPGSDRRRFLIIDQGNIIGELGFDEQFECVFNQTNLSTLVIEQLYAGIKSHY</sequence>
<dbReference type="EMBL" id="CP054139">
    <property type="protein sequence ID" value="QKJ30286.1"/>
    <property type="molecule type" value="Genomic_DNA"/>
</dbReference>
<name>A0A7D4Q137_9SPHI</name>
<evidence type="ECO:0000313" key="1">
    <source>
        <dbReference type="EMBL" id="QKJ30286.1"/>
    </source>
</evidence>